<sequence>MGNWGRHSKESPFFTSRGARHGAKSYRAMWDKVGTLIVLAPRGFLVPHLLHKIFHFSCSF</sequence>
<accession>A0AAP0EC06</accession>
<dbReference type="EMBL" id="JBBNAG010000012">
    <property type="protein sequence ID" value="KAK9088803.1"/>
    <property type="molecule type" value="Genomic_DNA"/>
</dbReference>
<organism evidence="1 2">
    <name type="scientific">Stephania cephalantha</name>
    <dbReference type="NCBI Taxonomy" id="152367"/>
    <lineage>
        <taxon>Eukaryota</taxon>
        <taxon>Viridiplantae</taxon>
        <taxon>Streptophyta</taxon>
        <taxon>Embryophyta</taxon>
        <taxon>Tracheophyta</taxon>
        <taxon>Spermatophyta</taxon>
        <taxon>Magnoliopsida</taxon>
        <taxon>Ranunculales</taxon>
        <taxon>Menispermaceae</taxon>
        <taxon>Menispermoideae</taxon>
        <taxon>Cissampelideae</taxon>
        <taxon>Stephania</taxon>
    </lineage>
</organism>
<comment type="caution">
    <text evidence="1">The sequence shown here is derived from an EMBL/GenBank/DDBJ whole genome shotgun (WGS) entry which is preliminary data.</text>
</comment>
<gene>
    <name evidence="1" type="ORF">Scep_027885</name>
</gene>
<name>A0AAP0EC06_9MAGN</name>
<reference evidence="1 2" key="1">
    <citation type="submission" date="2024-01" db="EMBL/GenBank/DDBJ databases">
        <title>Genome assemblies of Stephania.</title>
        <authorList>
            <person name="Yang L."/>
        </authorList>
    </citation>
    <scope>NUCLEOTIDE SEQUENCE [LARGE SCALE GENOMIC DNA]</scope>
    <source>
        <strain evidence="1">JXDWG</strain>
        <tissue evidence="1">Leaf</tissue>
    </source>
</reference>
<dbReference type="AlphaFoldDB" id="A0AAP0EC06"/>
<protein>
    <submittedName>
        <fullName evidence="1">Uncharacterized protein</fullName>
    </submittedName>
</protein>
<keyword evidence="2" id="KW-1185">Reference proteome</keyword>
<dbReference type="Proteomes" id="UP001419268">
    <property type="component" value="Unassembled WGS sequence"/>
</dbReference>
<evidence type="ECO:0000313" key="1">
    <source>
        <dbReference type="EMBL" id="KAK9088803.1"/>
    </source>
</evidence>
<evidence type="ECO:0000313" key="2">
    <source>
        <dbReference type="Proteomes" id="UP001419268"/>
    </source>
</evidence>
<proteinExistence type="predicted"/>